<gene>
    <name evidence="2" type="primary">traM</name>
</gene>
<protein>
    <submittedName>
        <fullName evidence="2">TraM protein</fullName>
    </submittedName>
</protein>
<keyword evidence="2" id="KW-0614">Plasmid</keyword>
<keyword evidence="1" id="KW-1133">Transmembrane helix</keyword>
<dbReference type="AlphaFoldDB" id="A0A077KSV2"/>
<name>A0A077KSV2_9BURK</name>
<dbReference type="NCBIfam" id="NF010470">
    <property type="entry name" value="PRK13895.1"/>
    <property type="match status" value="1"/>
</dbReference>
<keyword evidence="1" id="KW-0472">Membrane</keyword>
<dbReference type="SMR" id="A0A077KSV2"/>
<evidence type="ECO:0000256" key="1">
    <source>
        <dbReference type="SAM" id="Phobius"/>
    </source>
</evidence>
<dbReference type="GO" id="GO:0009372">
    <property type="term" value="P:quorum sensing"/>
    <property type="evidence" value="ECO:0007669"/>
    <property type="project" value="InterPro"/>
</dbReference>
<keyword evidence="1" id="KW-0812">Transmembrane</keyword>
<dbReference type="InterPro" id="IPR028140">
    <property type="entry name" value="TraM"/>
</dbReference>
<sequence length="146" mass="15581">MAADDKIEELIREIAAKHGIAVGRDDPILILQTINMKLMQDSASAQQEILDAFKSELESIAHRWGDDAKGKAERTLNAALAASKDAMTRGMQEGAKAAAEAVRREVEAVTAQLVAPIREARRVAMMNMVAAGMAVVAAGLALWASL</sequence>
<feature type="transmembrane region" description="Helical" evidence="1">
    <location>
        <begin position="123"/>
        <end position="144"/>
    </location>
</feature>
<dbReference type="GeneID" id="93083054"/>
<dbReference type="EMBL" id="AB852526">
    <property type="protein sequence ID" value="BAP34627.1"/>
    <property type="molecule type" value="Genomic_DNA"/>
</dbReference>
<reference evidence="2" key="1">
    <citation type="journal article" date="2014" name="Mol. Plant Pathol.">
        <title>Two types of genetic carriers, the IncP genomic island and the novel IncP-1beta plasmid, for the aac(2')-IIa gene that confers kasugamycin resistance in Acidovorax avenae subsp. avenae.</title>
        <authorList>
            <person name="Yoshii A."/>
            <person name="Omatsu T."/>
            <person name="Katayama Y."/>
            <person name="Koyama S."/>
            <person name="Mizutani T."/>
            <person name="Moriyama H."/>
            <person name="Fukuhara T."/>
        </authorList>
    </citation>
    <scope>NUCLEOTIDE SEQUENCE</scope>
    <source>
        <strain evidence="2">83</strain>
        <plasmid evidence="2">pAAA83</plasmid>
    </source>
</reference>
<accession>A0A077KSV2</accession>
<organism evidence="2">
    <name type="scientific">Paracidovorax avenae</name>
    <dbReference type="NCBI Taxonomy" id="80867"/>
    <lineage>
        <taxon>Bacteria</taxon>
        <taxon>Pseudomonadati</taxon>
        <taxon>Pseudomonadota</taxon>
        <taxon>Betaproteobacteria</taxon>
        <taxon>Burkholderiales</taxon>
        <taxon>Comamonadaceae</taxon>
        <taxon>Paracidovorax</taxon>
    </lineage>
</organism>
<evidence type="ECO:0000313" key="2">
    <source>
        <dbReference type="EMBL" id="BAP34627.1"/>
    </source>
</evidence>
<dbReference type="Pfam" id="PF11657">
    <property type="entry name" value="Activator-TraM"/>
    <property type="match status" value="1"/>
</dbReference>
<geneLocation type="plasmid" evidence="2">
    <name>pAAA83</name>
</geneLocation>
<dbReference type="RefSeq" id="WP_000718516.1">
    <property type="nucleotide sequence ID" value="NC_024998.1"/>
</dbReference>
<proteinExistence type="predicted"/>